<dbReference type="SUPFAM" id="SSF54631">
    <property type="entry name" value="CBS-domain pair"/>
    <property type="match status" value="1"/>
</dbReference>
<dbReference type="Proteomes" id="UP000443582">
    <property type="component" value="Unassembled WGS sequence"/>
</dbReference>
<sequence length="610" mass="67502">MRYCEKLTSYPIKIRIETDKYCMKLKFNQKLLGKFLQDETAEERTFFVLTLITGVLSAFVAVGLQKGVHWLQHILKTDSTFTWESVLLGGVALFISGWLTTRKFPFTEGSGIPKVRAALVVDHGKISLRDTFAKTITTLMALGSGVSLGREGPTVTIAAGIASRLGFSFHLSKKKIKALVAVGAAGGIAAAFATPISAVVFTLEEVVGDLNAKVLGSIVISSVVASVTGQILTGQTHMFEQLYYKMHDHRELLFYLTIGIVCAFIGPLWMKSVLTFREFNRKYMKSHKLTYMMIVFLIIALMTQVHSSVIGSGHGTIEDTLLSLILDPKILFIMFCLKFLATSLCYSAGISGGLFMPTLLMGATLGSLIGSLANAFFPEITTNTGAYALVGMGAFFVTVIRAPFTSILIVFELTRDYNIILPLMIANIIAYMLSSKPTENESIYEQISAQDGIHLPTKEDLEVLDQLHVEDAMIRDIITYGASLSVSETLKDIEEHNPKLQGFPVLKNGRLLGMMSTSELRVQHAKGNGEMKIEHCCEKKIIKIYPDQSLYIALHRLKRFHISRLPVVSRLDEKRIIGILTPKDIVKQFGYQITEAKESEEVSKENLQSS</sequence>
<evidence type="ECO:0000256" key="6">
    <source>
        <dbReference type="ARBA" id="ARBA00023136"/>
    </source>
</evidence>
<dbReference type="PANTHER" id="PTHR43427:SF6">
    <property type="entry name" value="CHLORIDE CHANNEL PROTEIN CLC-E"/>
    <property type="match status" value="1"/>
</dbReference>
<dbReference type="Pfam" id="PF00571">
    <property type="entry name" value="CBS"/>
    <property type="match status" value="2"/>
</dbReference>
<feature type="transmembrane region" description="Helical" evidence="11">
    <location>
        <begin position="46"/>
        <end position="68"/>
    </location>
</feature>
<dbReference type="PANTHER" id="PTHR43427">
    <property type="entry name" value="CHLORIDE CHANNEL PROTEIN CLC-E"/>
    <property type="match status" value="1"/>
</dbReference>
<evidence type="ECO:0000313" key="13">
    <source>
        <dbReference type="EMBL" id="RZF22109.1"/>
    </source>
</evidence>
<name>A0ABY0IGQ1_9BACT</name>
<evidence type="ECO:0000256" key="4">
    <source>
        <dbReference type="ARBA" id="ARBA00022989"/>
    </source>
</evidence>
<evidence type="ECO:0000256" key="1">
    <source>
        <dbReference type="ARBA" id="ARBA00004141"/>
    </source>
</evidence>
<evidence type="ECO:0000259" key="12">
    <source>
        <dbReference type="PROSITE" id="PS51371"/>
    </source>
</evidence>
<keyword evidence="8" id="KW-0868">Chloride</keyword>
<dbReference type="InterPro" id="IPR050368">
    <property type="entry name" value="ClC-type_chloride_channel"/>
</dbReference>
<keyword evidence="7" id="KW-0869">Chloride channel</keyword>
<dbReference type="CDD" id="cd00400">
    <property type="entry name" value="Voltage_gated_ClC"/>
    <property type="match status" value="1"/>
</dbReference>
<comment type="caution">
    <text evidence="13">The sequence shown here is derived from an EMBL/GenBank/DDBJ whole genome shotgun (WGS) entry which is preliminary data.</text>
</comment>
<reference evidence="14" key="1">
    <citation type="journal article" date="2019" name="Int. J. Syst. Evol. Microbiol.">
        <title>Halobacteriovorax valvorus sp. nov., a novel prokaryotic predator isolated from coastal seawater of China.</title>
        <authorList>
            <person name="Chen M.-X."/>
        </authorList>
    </citation>
    <scope>NUCLEOTIDE SEQUENCE [LARGE SCALE GENOMIC DNA]</scope>
    <source>
        <strain evidence="14">BL9</strain>
    </source>
</reference>
<feature type="transmembrane region" description="Helical" evidence="11">
    <location>
        <begin position="330"/>
        <end position="349"/>
    </location>
</feature>
<dbReference type="InterPro" id="IPR000644">
    <property type="entry name" value="CBS_dom"/>
</dbReference>
<dbReference type="Gene3D" id="3.10.580.10">
    <property type="entry name" value="CBS-domain"/>
    <property type="match status" value="1"/>
</dbReference>
<dbReference type="InterPro" id="IPR046342">
    <property type="entry name" value="CBS_dom_sf"/>
</dbReference>
<keyword evidence="4 11" id="KW-1133">Transmembrane helix</keyword>
<dbReference type="SUPFAM" id="SSF81340">
    <property type="entry name" value="Clc chloride channel"/>
    <property type="match status" value="1"/>
</dbReference>
<evidence type="ECO:0000256" key="9">
    <source>
        <dbReference type="ARBA" id="ARBA00023303"/>
    </source>
</evidence>
<dbReference type="PRINTS" id="PR00762">
    <property type="entry name" value="CLCHANNEL"/>
</dbReference>
<evidence type="ECO:0000256" key="10">
    <source>
        <dbReference type="PROSITE-ProRule" id="PRU00703"/>
    </source>
</evidence>
<evidence type="ECO:0000256" key="8">
    <source>
        <dbReference type="ARBA" id="ARBA00023214"/>
    </source>
</evidence>
<keyword evidence="5" id="KW-0406">Ion transport</keyword>
<feature type="domain" description="CBS" evidence="12">
    <location>
        <begin position="473"/>
        <end position="531"/>
    </location>
</feature>
<dbReference type="Gene3D" id="1.10.3080.10">
    <property type="entry name" value="Clc chloride channel"/>
    <property type="match status" value="1"/>
</dbReference>
<gene>
    <name evidence="13" type="ORF">DAY19_10530</name>
</gene>
<accession>A0ABY0IGQ1</accession>
<keyword evidence="3 11" id="KW-0812">Transmembrane</keyword>
<feature type="transmembrane region" description="Helical" evidence="11">
    <location>
        <begin position="178"/>
        <end position="202"/>
    </location>
</feature>
<evidence type="ECO:0000256" key="7">
    <source>
        <dbReference type="ARBA" id="ARBA00023173"/>
    </source>
</evidence>
<dbReference type="CDD" id="cd02205">
    <property type="entry name" value="CBS_pair_SF"/>
    <property type="match status" value="1"/>
</dbReference>
<feature type="domain" description="CBS" evidence="12">
    <location>
        <begin position="537"/>
        <end position="595"/>
    </location>
</feature>
<dbReference type="InterPro" id="IPR001807">
    <property type="entry name" value="ClC"/>
</dbReference>
<feature type="transmembrane region" description="Helical" evidence="11">
    <location>
        <begin position="355"/>
        <end position="377"/>
    </location>
</feature>
<evidence type="ECO:0000256" key="5">
    <source>
        <dbReference type="ARBA" id="ARBA00023065"/>
    </source>
</evidence>
<feature type="transmembrane region" description="Helical" evidence="11">
    <location>
        <begin position="252"/>
        <end position="270"/>
    </location>
</feature>
<keyword evidence="10" id="KW-0129">CBS domain</keyword>
<evidence type="ECO:0000256" key="2">
    <source>
        <dbReference type="ARBA" id="ARBA00022448"/>
    </source>
</evidence>
<dbReference type="InterPro" id="IPR014743">
    <property type="entry name" value="Cl-channel_core"/>
</dbReference>
<protein>
    <submittedName>
        <fullName evidence="13">Chloride channel protein</fullName>
    </submittedName>
</protein>
<keyword evidence="14" id="KW-1185">Reference proteome</keyword>
<evidence type="ECO:0000256" key="3">
    <source>
        <dbReference type="ARBA" id="ARBA00022692"/>
    </source>
</evidence>
<evidence type="ECO:0000313" key="14">
    <source>
        <dbReference type="Proteomes" id="UP000443582"/>
    </source>
</evidence>
<dbReference type="Pfam" id="PF00654">
    <property type="entry name" value="Voltage_CLC"/>
    <property type="match status" value="1"/>
</dbReference>
<feature type="transmembrane region" description="Helical" evidence="11">
    <location>
        <begin position="389"/>
        <end position="411"/>
    </location>
</feature>
<feature type="transmembrane region" description="Helical" evidence="11">
    <location>
        <begin position="417"/>
        <end position="434"/>
    </location>
</feature>
<feature type="transmembrane region" description="Helical" evidence="11">
    <location>
        <begin position="290"/>
        <end position="309"/>
    </location>
</feature>
<dbReference type="EMBL" id="QDKL01000002">
    <property type="protein sequence ID" value="RZF22109.1"/>
    <property type="molecule type" value="Genomic_DNA"/>
</dbReference>
<keyword evidence="6 11" id="KW-0472">Membrane</keyword>
<keyword evidence="2" id="KW-0813">Transport</keyword>
<proteinExistence type="predicted"/>
<dbReference type="SMART" id="SM00116">
    <property type="entry name" value="CBS"/>
    <property type="match status" value="2"/>
</dbReference>
<feature type="transmembrane region" description="Helical" evidence="11">
    <location>
        <begin position="80"/>
        <end position="99"/>
    </location>
</feature>
<dbReference type="PROSITE" id="PS51371">
    <property type="entry name" value="CBS"/>
    <property type="match status" value="2"/>
</dbReference>
<organism evidence="13 14">
    <name type="scientific">Halobacteriovorax vibrionivorans</name>
    <dbReference type="NCBI Taxonomy" id="2152716"/>
    <lineage>
        <taxon>Bacteria</taxon>
        <taxon>Pseudomonadati</taxon>
        <taxon>Bdellovibrionota</taxon>
        <taxon>Bacteriovoracia</taxon>
        <taxon>Bacteriovoracales</taxon>
        <taxon>Halobacteriovoraceae</taxon>
        <taxon>Halobacteriovorax</taxon>
    </lineage>
</organism>
<evidence type="ECO:0000256" key="11">
    <source>
        <dbReference type="SAM" id="Phobius"/>
    </source>
</evidence>
<keyword evidence="9" id="KW-0407">Ion channel</keyword>
<comment type="subcellular location">
    <subcellularLocation>
        <location evidence="1">Membrane</location>
        <topology evidence="1">Multi-pass membrane protein</topology>
    </subcellularLocation>
</comment>